<dbReference type="Pfam" id="PF00561">
    <property type="entry name" value="Abhydrolase_1"/>
    <property type="match status" value="1"/>
</dbReference>
<comment type="pathway">
    <text evidence="1">Biopolymer metabolism; poly-(R)-3-hydroxybutanoate biosynthesis.</text>
</comment>
<sequence length="354" mass="39544">MSSPFRATADALAAEAIALQEKLGAGLRTLPEVGDVHYGVTPREEVWRDGKVVLYRFVGDTAPTARVPLLITYALVNRPYMVDLQEDRSLVRGLLAQGQDVYLIDWGYPDRSDRFALLDDYVNRYIDGAIDHLRQARGEDAINVLGICQGGALSLCHAALHPEKLRNLITMVTPVDFHTPDNMLSNWVRMVDVDLLVDTLGNVPADLMNLSYLMLKPFRLNVQKYVGLLDILDDRRAVQDFLRMEKWIFDSPDQVGEAFRQFAKQFYQANGFVEGGIALDGEAVELSRLRMPILNIYAEQDHLVPPDASKALRGLVGSQDYSELSFRGGHIGIYVSSRAQREVPSAIAGWLAAR</sequence>
<dbReference type="SUPFAM" id="SSF53474">
    <property type="entry name" value="alpha/beta-Hydrolases"/>
    <property type="match status" value="1"/>
</dbReference>
<name>A0A4Q8L4V7_9GAMM</name>
<protein>
    <recommendedName>
        <fullName evidence="2">Poly(3-hydroxyalkanoate) polymerase subunit PhaC</fullName>
    </recommendedName>
    <alternativeName>
        <fullName evidence="6">PHB synthase subunit PhaC</fullName>
    </alternativeName>
</protein>
<keyword evidence="5" id="KW-0012">Acyltransferase</keyword>
<dbReference type="AlphaFoldDB" id="A0A4Q8L4V7"/>
<dbReference type="GO" id="GO:0042619">
    <property type="term" value="P:poly-hydroxybutyrate biosynthetic process"/>
    <property type="evidence" value="ECO:0007669"/>
    <property type="project" value="UniProtKB-KW"/>
</dbReference>
<dbReference type="InterPro" id="IPR029058">
    <property type="entry name" value="AB_hydrolase_fold"/>
</dbReference>
<proteinExistence type="predicted"/>
<dbReference type="NCBIfam" id="TIGR01836">
    <property type="entry name" value="PHA_synth_III_C"/>
    <property type="match status" value="1"/>
</dbReference>
<evidence type="ECO:0000313" key="8">
    <source>
        <dbReference type="EMBL" id="TAA19985.1"/>
    </source>
</evidence>
<keyword evidence="4" id="KW-0583">PHB biosynthesis</keyword>
<dbReference type="InterPro" id="IPR000073">
    <property type="entry name" value="AB_hydrolase_1"/>
</dbReference>
<evidence type="ECO:0000256" key="4">
    <source>
        <dbReference type="ARBA" id="ARBA00022752"/>
    </source>
</evidence>
<evidence type="ECO:0000256" key="5">
    <source>
        <dbReference type="ARBA" id="ARBA00023315"/>
    </source>
</evidence>
<evidence type="ECO:0000256" key="3">
    <source>
        <dbReference type="ARBA" id="ARBA00022679"/>
    </source>
</evidence>
<organism evidence="8 9">
    <name type="scientific">Pseudoxanthomonas winnipegensis</name>
    <dbReference type="NCBI Taxonomy" id="2480810"/>
    <lineage>
        <taxon>Bacteria</taxon>
        <taxon>Pseudomonadati</taxon>
        <taxon>Pseudomonadota</taxon>
        <taxon>Gammaproteobacteria</taxon>
        <taxon>Lysobacterales</taxon>
        <taxon>Lysobacteraceae</taxon>
        <taxon>Pseudoxanthomonas</taxon>
    </lineage>
</organism>
<dbReference type="InterPro" id="IPR010125">
    <property type="entry name" value="PHA_synth_III_C"/>
</dbReference>
<dbReference type="Gene3D" id="3.40.50.1820">
    <property type="entry name" value="alpha/beta hydrolase"/>
    <property type="match status" value="1"/>
</dbReference>
<dbReference type="GO" id="GO:0016746">
    <property type="term" value="F:acyltransferase activity"/>
    <property type="evidence" value="ECO:0007669"/>
    <property type="project" value="UniProtKB-KW"/>
</dbReference>
<dbReference type="OrthoDB" id="9767934at2"/>
<evidence type="ECO:0000256" key="2">
    <source>
        <dbReference type="ARBA" id="ARBA00019065"/>
    </source>
</evidence>
<dbReference type="Proteomes" id="UP000292627">
    <property type="component" value="Unassembled WGS sequence"/>
</dbReference>
<dbReference type="RefSeq" id="WP_130553129.1">
    <property type="nucleotide sequence ID" value="NZ_SHMC01000012.1"/>
</dbReference>
<gene>
    <name evidence="8" type="ORF">EA660_19655</name>
</gene>
<dbReference type="PANTHER" id="PTHR36837:SF2">
    <property type="entry name" value="POLY(3-HYDROXYALKANOATE) POLYMERASE SUBUNIT PHAC"/>
    <property type="match status" value="1"/>
</dbReference>
<accession>A0A4Q8L4V7</accession>
<evidence type="ECO:0000256" key="1">
    <source>
        <dbReference type="ARBA" id="ARBA00004683"/>
    </source>
</evidence>
<dbReference type="UniPathway" id="UPA00917"/>
<reference evidence="8 9" key="1">
    <citation type="submission" date="2019-02" db="EMBL/GenBank/DDBJ databases">
        <title>WGS of Pseudoxanthomonas species novum from clinical isolates.</title>
        <authorList>
            <person name="Bernier A.-M."/>
            <person name="Bernard K."/>
            <person name="Vachon A."/>
        </authorList>
    </citation>
    <scope>NUCLEOTIDE SEQUENCE [LARGE SCALE GENOMIC DNA]</scope>
    <source>
        <strain evidence="8 9">NML171200</strain>
    </source>
</reference>
<keyword evidence="3" id="KW-0808">Transferase</keyword>
<dbReference type="EMBL" id="SHMC01000012">
    <property type="protein sequence ID" value="TAA19985.1"/>
    <property type="molecule type" value="Genomic_DNA"/>
</dbReference>
<feature type="domain" description="AB hydrolase-1" evidence="7">
    <location>
        <begin position="88"/>
        <end position="333"/>
    </location>
</feature>
<evidence type="ECO:0000256" key="6">
    <source>
        <dbReference type="ARBA" id="ARBA00033356"/>
    </source>
</evidence>
<comment type="caution">
    <text evidence="8">The sequence shown here is derived from an EMBL/GenBank/DDBJ whole genome shotgun (WGS) entry which is preliminary data.</text>
</comment>
<evidence type="ECO:0000259" key="7">
    <source>
        <dbReference type="Pfam" id="PF00561"/>
    </source>
</evidence>
<dbReference type="PANTHER" id="PTHR36837">
    <property type="entry name" value="POLY(3-HYDROXYALKANOATE) POLYMERASE SUBUNIT PHAC"/>
    <property type="match status" value="1"/>
</dbReference>
<dbReference type="InterPro" id="IPR051321">
    <property type="entry name" value="PHA/PHB_synthase"/>
</dbReference>
<evidence type="ECO:0000313" key="9">
    <source>
        <dbReference type="Proteomes" id="UP000292627"/>
    </source>
</evidence>